<evidence type="ECO:0000313" key="1">
    <source>
        <dbReference type="EMBL" id="CUG60609.1"/>
    </source>
</evidence>
<keyword evidence="2" id="KW-1185">Reference proteome</keyword>
<gene>
    <name evidence="1" type="ORF">BSAL_82035</name>
</gene>
<accession>A0A0S4J1R9</accession>
<organism evidence="1 2">
    <name type="scientific">Bodo saltans</name>
    <name type="common">Flagellated protozoan</name>
    <dbReference type="NCBI Taxonomy" id="75058"/>
    <lineage>
        <taxon>Eukaryota</taxon>
        <taxon>Discoba</taxon>
        <taxon>Euglenozoa</taxon>
        <taxon>Kinetoplastea</taxon>
        <taxon>Metakinetoplastina</taxon>
        <taxon>Eubodonida</taxon>
        <taxon>Bodonidae</taxon>
        <taxon>Bodo</taxon>
    </lineage>
</organism>
<sequence length="136" mass="14684">MVSRADVAMNTLFSRGGGNKKGSTCWPLVGVEVDVLPTAKANRRRLLSRRPKLCLLCFSPQKSGVAPSHRCIVVFASAAPTMVSTLLRPVYSAIDVGVTALIPGNDCSSDRCRWWRVNVGRTLSAFLTIGQHSNAL</sequence>
<dbReference type="EMBL" id="CYKH01000898">
    <property type="protein sequence ID" value="CUG60609.1"/>
    <property type="molecule type" value="Genomic_DNA"/>
</dbReference>
<dbReference type="VEuPathDB" id="TriTrypDB:BSAL_82035"/>
<proteinExistence type="predicted"/>
<dbReference type="Proteomes" id="UP000051952">
    <property type="component" value="Unassembled WGS sequence"/>
</dbReference>
<dbReference type="AlphaFoldDB" id="A0A0S4J1R9"/>
<name>A0A0S4J1R9_BODSA</name>
<evidence type="ECO:0000313" key="2">
    <source>
        <dbReference type="Proteomes" id="UP000051952"/>
    </source>
</evidence>
<protein>
    <submittedName>
        <fullName evidence="1">Uncharacterized protein</fullName>
    </submittedName>
</protein>
<reference evidence="2" key="1">
    <citation type="submission" date="2015-09" db="EMBL/GenBank/DDBJ databases">
        <authorList>
            <consortium name="Pathogen Informatics"/>
        </authorList>
    </citation>
    <scope>NUCLEOTIDE SEQUENCE [LARGE SCALE GENOMIC DNA]</scope>
    <source>
        <strain evidence="2">Lake Konstanz</strain>
    </source>
</reference>